<evidence type="ECO:0000313" key="7">
    <source>
        <dbReference type="EMBL" id="MBX26780.1"/>
    </source>
</evidence>
<dbReference type="GO" id="GO:0003723">
    <property type="term" value="F:RNA binding"/>
    <property type="evidence" value="ECO:0007669"/>
    <property type="project" value="UniProtKB-UniRule"/>
</dbReference>
<dbReference type="GO" id="GO:0051321">
    <property type="term" value="P:meiotic cell cycle"/>
    <property type="evidence" value="ECO:0007669"/>
    <property type="project" value="UniProtKB-KW"/>
</dbReference>
<dbReference type="InterPro" id="IPR007201">
    <property type="entry name" value="Mei2-like_Rrm_C"/>
</dbReference>
<dbReference type="FunFam" id="3.30.70.330:FF:000101">
    <property type="entry name" value="Protein MEI2-like 1"/>
    <property type="match status" value="1"/>
</dbReference>
<feature type="region of interest" description="Disordered" evidence="5">
    <location>
        <begin position="76"/>
        <end position="104"/>
    </location>
</feature>
<proteinExistence type="predicted"/>
<dbReference type="SUPFAM" id="SSF54928">
    <property type="entry name" value="RNA-binding domain, RBD"/>
    <property type="match status" value="1"/>
</dbReference>
<dbReference type="InterPro" id="IPR035979">
    <property type="entry name" value="RBD_domain_sf"/>
</dbReference>
<organism evidence="7">
    <name type="scientific">Rhizophora mucronata</name>
    <name type="common">Asiatic mangrove</name>
    <dbReference type="NCBI Taxonomy" id="61149"/>
    <lineage>
        <taxon>Eukaryota</taxon>
        <taxon>Viridiplantae</taxon>
        <taxon>Streptophyta</taxon>
        <taxon>Embryophyta</taxon>
        <taxon>Tracheophyta</taxon>
        <taxon>Spermatophyta</taxon>
        <taxon>Magnoliopsida</taxon>
        <taxon>eudicotyledons</taxon>
        <taxon>Gunneridae</taxon>
        <taxon>Pentapetalae</taxon>
        <taxon>rosids</taxon>
        <taxon>fabids</taxon>
        <taxon>Malpighiales</taxon>
        <taxon>Rhizophoraceae</taxon>
        <taxon>Rhizophora</taxon>
    </lineage>
</organism>
<dbReference type="InterPro" id="IPR012677">
    <property type="entry name" value="Nucleotide-bd_a/b_plait_sf"/>
</dbReference>
<evidence type="ECO:0000256" key="1">
    <source>
        <dbReference type="ARBA" id="ARBA00022737"/>
    </source>
</evidence>
<sequence>MPFEIMDQRGVTTSSHLFEDIRFLAERQIGFCKTHSVPDHQIGLDVVGPIPHLDTLSSTMSQSVDSVDPPQSVLAGIKKGKLPTGEGGANMSKKSSGSIGHHLKSSSSLSVQPAACDFGRSMSSYSKTPWESGLFSSSLSKIFSRKLGLLENDVQSHRHTKIIAPSHKEEEPFESLEENEAQTIRNLLPEEDDLLSGVTDGLGNNSHTYIGDDSEDFDLFSSSGGMELEGDDHINVCQGNSVAIGRVGQGGFNGLLHGKHPYSEHPSKTVLFRDVNSNAEDFELKALLEQYGDTRASQNALRAHQNEMLRRSKIDAPYSFSKDDTSGKDANKGTLIISNLDPSVSADELHHIFGVYGEIKEIRDGPNKFHQKYIEYYNVGAAEAAISALNRSDLAGKRIKIELFHPYGARSMIRHEEPNLFQSTFDDKRMVSPEVIASGSLENGSAQILHPGIKSPVGAFIEPHWSSSVPSNLPSPARAASVGKQFGLHEPNHTLDEINFGNQCFPSFHPHSLPEYHDGLTNGTLYKSSSTAGGMASSVGSNVSEGIDIRHIRGAGSSGHMMEFNGGVFGSSGNGSCTLPGTKYIWKNANSGQQHPSSHMIWPNSPSYVNGIHSHHLSHMSGFPRGSPVMLNMASSQHHVGSAPAVDPSLWDRSYGYSGESPEASSFHLGSLGSVNFPGTSPSHPMEVTPHTTFSHVRGSCMDISKNAGLHASQQIRHIFAGQNPMLSNPVPFDSSNERVRNFCHRRIESNANHSDKKQFELDIDHIIRGEDSRTTLMIKNIPNKYTSKMLLAAIDEHCRGSYDFLYLPIDFKNKCNVGYAFVNIIDPQQIIPFHKAFNGKKWEKFNSEKVASLAYARIQGKAALVAHFQNSSLMNEDKRCRPILFHTDGPNAGDPEPFPLGTNIRTRLGKHQTIGVEENRLHGSPSIVANGEDSSNGADTSSIID</sequence>
<reference evidence="7" key="1">
    <citation type="submission" date="2018-02" db="EMBL/GenBank/DDBJ databases">
        <title>Rhizophora mucronata_Transcriptome.</title>
        <authorList>
            <person name="Meera S.P."/>
            <person name="Sreeshan A."/>
            <person name="Augustine A."/>
        </authorList>
    </citation>
    <scope>NUCLEOTIDE SEQUENCE</scope>
    <source>
        <tissue evidence="7">Leaf</tissue>
    </source>
</reference>
<feature type="region of interest" description="Disordered" evidence="5">
    <location>
        <begin position="917"/>
        <end position="946"/>
    </location>
</feature>
<dbReference type="Pfam" id="PF00076">
    <property type="entry name" value="RRM_1"/>
    <property type="match status" value="1"/>
</dbReference>
<keyword evidence="2 4" id="KW-0694">RNA-binding</keyword>
<dbReference type="PANTHER" id="PTHR23189">
    <property type="entry name" value="RNA RECOGNITION MOTIF-CONTAINING"/>
    <property type="match status" value="1"/>
</dbReference>
<evidence type="ECO:0000256" key="2">
    <source>
        <dbReference type="ARBA" id="ARBA00022884"/>
    </source>
</evidence>
<name>A0A2P2M972_RHIMU</name>
<evidence type="ECO:0000256" key="5">
    <source>
        <dbReference type="SAM" id="MobiDB-lite"/>
    </source>
</evidence>
<evidence type="ECO:0000256" key="3">
    <source>
        <dbReference type="ARBA" id="ARBA00023254"/>
    </source>
</evidence>
<keyword evidence="1" id="KW-0677">Repeat</keyword>
<dbReference type="Pfam" id="PF04059">
    <property type="entry name" value="RRM_2"/>
    <property type="match status" value="1"/>
</dbReference>
<dbReference type="EMBL" id="GGEC01046296">
    <property type="protein sequence ID" value="MBX26780.1"/>
    <property type="molecule type" value="Transcribed_RNA"/>
</dbReference>
<dbReference type="PROSITE" id="PS50102">
    <property type="entry name" value="RRM"/>
    <property type="match status" value="1"/>
</dbReference>
<dbReference type="SMART" id="SM00360">
    <property type="entry name" value="RRM"/>
    <property type="match status" value="1"/>
</dbReference>
<dbReference type="Gene3D" id="3.30.70.330">
    <property type="match status" value="1"/>
</dbReference>
<keyword evidence="3" id="KW-0469">Meiosis</keyword>
<feature type="compositionally biased region" description="Polar residues" evidence="5">
    <location>
        <begin position="933"/>
        <end position="946"/>
    </location>
</feature>
<dbReference type="InterPro" id="IPR034454">
    <property type="entry name" value="MEI2-like_RRM3"/>
</dbReference>
<dbReference type="EMBL" id="GGEC01046294">
    <property type="protein sequence ID" value="MBX26778.1"/>
    <property type="molecule type" value="Transcribed_RNA"/>
</dbReference>
<dbReference type="CDD" id="cd12531">
    <property type="entry name" value="RRM3_MEI2_like"/>
    <property type="match status" value="1"/>
</dbReference>
<dbReference type="InterPro" id="IPR000504">
    <property type="entry name" value="RRM_dom"/>
</dbReference>
<feature type="domain" description="RRM" evidence="6">
    <location>
        <begin position="333"/>
        <end position="406"/>
    </location>
</feature>
<protein>
    <submittedName>
        <fullName evidence="7">Uncharacterized protein MANES_06G126700</fullName>
    </submittedName>
</protein>
<evidence type="ECO:0000259" key="6">
    <source>
        <dbReference type="PROSITE" id="PS50102"/>
    </source>
</evidence>
<accession>A0A2P2M972</accession>
<evidence type="ECO:0000256" key="4">
    <source>
        <dbReference type="PROSITE-ProRule" id="PRU00176"/>
    </source>
</evidence>
<dbReference type="AlphaFoldDB" id="A0A2P2M972"/>